<evidence type="ECO:0000313" key="2">
    <source>
        <dbReference type="Proteomes" id="UP000327044"/>
    </source>
</evidence>
<evidence type="ECO:0000313" key="1">
    <source>
        <dbReference type="EMBL" id="KAB0803750.1"/>
    </source>
</evidence>
<proteinExistence type="predicted"/>
<protein>
    <submittedName>
        <fullName evidence="1">Uncharacterized protein</fullName>
    </submittedName>
</protein>
<gene>
    <name evidence="1" type="ORF">PPYR_00720</name>
</gene>
<name>A0A5N4B2X4_PHOPY</name>
<organism evidence="1 2">
    <name type="scientific">Photinus pyralis</name>
    <name type="common">Common eastern firefly</name>
    <name type="synonym">Lampyris pyralis</name>
    <dbReference type="NCBI Taxonomy" id="7054"/>
    <lineage>
        <taxon>Eukaryota</taxon>
        <taxon>Metazoa</taxon>
        <taxon>Ecdysozoa</taxon>
        <taxon>Arthropoda</taxon>
        <taxon>Hexapoda</taxon>
        <taxon>Insecta</taxon>
        <taxon>Pterygota</taxon>
        <taxon>Neoptera</taxon>
        <taxon>Endopterygota</taxon>
        <taxon>Coleoptera</taxon>
        <taxon>Polyphaga</taxon>
        <taxon>Elateriformia</taxon>
        <taxon>Elateroidea</taxon>
        <taxon>Lampyridae</taxon>
        <taxon>Lampyrinae</taxon>
        <taxon>Photinus</taxon>
    </lineage>
</organism>
<dbReference type="InParanoid" id="A0A5N4B2X4"/>
<comment type="caution">
    <text evidence="1">The sequence shown here is derived from an EMBL/GenBank/DDBJ whole genome shotgun (WGS) entry which is preliminary data.</text>
</comment>
<accession>A0A5N4B2X4</accession>
<dbReference type="AlphaFoldDB" id="A0A5N4B2X4"/>
<sequence length="371" mass="42767">MEMNTEYKRFKYFSRSSAFIEPSDHVIGHSLVLLEKNGDNVLLPHENVSKVFSMAKMFKNILELPSVLQDTKHYLTKLQNSKVFSNFTQGKHWKSKLTDKFTLPIFLYYDDYELGNALGSRAGTNKLGAVYCTIPCLPQYFYSLKSIFLVSLFYTNDKRLGYKHIFKPIVDELNSLESEGIVVNYGNKEEKVYFQLALLLGDNLALHTMLGFTESFSATYRCRFCKIPKNVSYTACCSDDTIKRTIQNYESDLQLNDLSQTGIKENSIWNDIKNFHVVENFAVDIMHDLLEGVCMYDMTIILNKLILEYQLFSLTTLNNRILGFNTFGAETANKPPVITLEMLKGKLKFSAAEMLFLSRYLDMNKNIEFQN</sequence>
<dbReference type="Proteomes" id="UP000327044">
    <property type="component" value="Unassembled WGS sequence"/>
</dbReference>
<dbReference type="EMBL" id="VVIM01000001">
    <property type="protein sequence ID" value="KAB0803750.1"/>
    <property type="molecule type" value="Genomic_DNA"/>
</dbReference>
<reference evidence="1 2" key="1">
    <citation type="journal article" date="2018" name="Elife">
        <title>Firefly genomes illuminate parallel origins of bioluminescence in beetles.</title>
        <authorList>
            <person name="Fallon T.R."/>
            <person name="Lower S.E."/>
            <person name="Chang C.H."/>
            <person name="Bessho-Uehara M."/>
            <person name="Martin G.J."/>
            <person name="Bewick A.J."/>
            <person name="Behringer M."/>
            <person name="Debat H.J."/>
            <person name="Wong I."/>
            <person name="Day J.C."/>
            <person name="Suvorov A."/>
            <person name="Silva C.J."/>
            <person name="Stanger-Hall K.F."/>
            <person name="Hall D.W."/>
            <person name="Schmitz R.J."/>
            <person name="Nelson D.R."/>
            <person name="Lewis S.M."/>
            <person name="Shigenobu S."/>
            <person name="Bybee S.M."/>
            <person name="Larracuente A.M."/>
            <person name="Oba Y."/>
            <person name="Weng J.K."/>
        </authorList>
    </citation>
    <scope>NUCLEOTIDE SEQUENCE [LARGE SCALE GENOMIC DNA]</scope>
    <source>
        <strain evidence="1">1611_PpyrPB1</strain>
        <tissue evidence="1">Whole body</tissue>
    </source>
</reference>
<keyword evidence="2" id="KW-1185">Reference proteome</keyword>